<dbReference type="RefSeq" id="WP_164210053.1">
    <property type="nucleotide sequence ID" value="NZ_JAAGSC010000031.1"/>
</dbReference>
<reference evidence="8 9" key="1">
    <citation type="submission" date="2020-02" db="EMBL/GenBank/DDBJ databases">
        <authorList>
            <person name="Zhang X.-Y."/>
        </authorList>
    </citation>
    <scope>NUCLEOTIDE SEQUENCE [LARGE SCALE GENOMIC DNA]</scope>
    <source>
        <strain evidence="8 9">C33</strain>
    </source>
</reference>
<dbReference type="Proteomes" id="UP000484885">
    <property type="component" value="Unassembled WGS sequence"/>
</dbReference>
<dbReference type="InterPro" id="IPR005677">
    <property type="entry name" value="Fum_hydII"/>
</dbReference>
<evidence type="ECO:0000313" key="9">
    <source>
        <dbReference type="Proteomes" id="UP000484885"/>
    </source>
</evidence>
<evidence type="ECO:0000259" key="6">
    <source>
        <dbReference type="Pfam" id="PF00206"/>
    </source>
</evidence>
<keyword evidence="2 5" id="KW-0963">Cytoplasm</keyword>
<dbReference type="FunFam" id="1.10.275.10:FF:000001">
    <property type="entry name" value="Fumarate hydratase, mitochondrial"/>
    <property type="match status" value="1"/>
</dbReference>
<evidence type="ECO:0000256" key="3">
    <source>
        <dbReference type="ARBA" id="ARBA00022532"/>
    </source>
</evidence>
<dbReference type="Gene3D" id="1.10.275.10">
    <property type="entry name" value="Fumarase/aspartase (N-terminal domain)"/>
    <property type="match status" value="1"/>
</dbReference>
<dbReference type="Gene3D" id="1.20.200.10">
    <property type="entry name" value="Fumarase/aspartase (Central domain)"/>
    <property type="match status" value="1"/>
</dbReference>
<evidence type="ECO:0000256" key="1">
    <source>
        <dbReference type="ARBA" id="ARBA00009084"/>
    </source>
</evidence>
<dbReference type="FunFam" id="1.10.40.30:FF:000002">
    <property type="entry name" value="Fumarate hydratase class II"/>
    <property type="match status" value="1"/>
</dbReference>
<dbReference type="GO" id="GO:0005737">
    <property type="term" value="C:cytoplasm"/>
    <property type="evidence" value="ECO:0007669"/>
    <property type="project" value="UniProtKB-SubCell"/>
</dbReference>
<dbReference type="EC" id="4.2.1.2" evidence="5"/>
<dbReference type="InterPro" id="IPR022761">
    <property type="entry name" value="Fumarate_lyase_N"/>
</dbReference>
<dbReference type="HAMAP" id="MF_00743">
    <property type="entry name" value="FumaraseC"/>
    <property type="match status" value="1"/>
</dbReference>
<feature type="site" description="Important for catalytic activity" evidence="5">
    <location>
        <position position="325"/>
    </location>
</feature>
<dbReference type="InterPro" id="IPR018951">
    <property type="entry name" value="Fumarase_C_C"/>
</dbReference>
<dbReference type="UniPathway" id="UPA00223">
    <property type="reaction ID" value="UER01007"/>
</dbReference>
<feature type="binding site" description="in site B" evidence="5">
    <location>
        <begin position="123"/>
        <end position="126"/>
    </location>
    <ligand>
        <name>substrate</name>
    </ligand>
</feature>
<feature type="binding site" evidence="5">
    <location>
        <position position="313"/>
    </location>
    <ligand>
        <name>substrate</name>
    </ligand>
</feature>
<dbReference type="PANTHER" id="PTHR11444:SF22">
    <property type="entry name" value="FUMARATE HYDRATASE CLASS II"/>
    <property type="match status" value="1"/>
</dbReference>
<comment type="pathway">
    <text evidence="5">Carbohydrate metabolism; tricarboxylic acid cycle; (S)-malate from fumarate: step 1/1.</text>
</comment>
<dbReference type="GO" id="GO:0006106">
    <property type="term" value="P:fumarate metabolic process"/>
    <property type="evidence" value="ECO:0007669"/>
    <property type="project" value="InterPro"/>
</dbReference>
<dbReference type="SUPFAM" id="SSF48557">
    <property type="entry name" value="L-aspartase-like"/>
    <property type="match status" value="1"/>
</dbReference>
<dbReference type="PROSITE" id="PS00163">
    <property type="entry name" value="FUMARATE_LYASES"/>
    <property type="match status" value="1"/>
</dbReference>
<feature type="binding site" evidence="5">
    <location>
        <position position="181"/>
    </location>
    <ligand>
        <name>substrate</name>
    </ligand>
</feature>
<evidence type="ECO:0000256" key="2">
    <source>
        <dbReference type="ARBA" id="ARBA00022490"/>
    </source>
</evidence>
<dbReference type="PANTHER" id="PTHR11444">
    <property type="entry name" value="ASPARTATEAMMONIA/ARGININOSUCCINATE/ADENYLOSUCCINATE LYASE"/>
    <property type="match status" value="1"/>
</dbReference>
<feature type="binding site" evidence="5">
    <location>
        <begin position="318"/>
        <end position="320"/>
    </location>
    <ligand>
        <name>substrate</name>
    </ligand>
</feature>
<comment type="subcellular location">
    <subcellularLocation>
        <location evidence="5">Cytoplasm</location>
    </subcellularLocation>
</comment>
<dbReference type="GO" id="GO:0006099">
    <property type="term" value="P:tricarboxylic acid cycle"/>
    <property type="evidence" value="ECO:0007669"/>
    <property type="project" value="UniProtKB-UniRule"/>
</dbReference>
<feature type="binding site" evidence="5">
    <location>
        <begin position="133"/>
        <end position="135"/>
    </location>
    <ligand>
        <name>substrate</name>
    </ligand>
</feature>
<protein>
    <recommendedName>
        <fullName evidence="5">Fumarate hydratase class II</fullName>
        <shortName evidence="5">Fumarase C</shortName>
        <ecNumber evidence="5">4.2.1.2</ecNumber>
    </recommendedName>
    <alternativeName>
        <fullName evidence="5">Aerobic fumarase</fullName>
    </alternativeName>
    <alternativeName>
        <fullName evidence="5">Iron-independent fumarase</fullName>
    </alternativeName>
</protein>
<evidence type="ECO:0000259" key="7">
    <source>
        <dbReference type="Pfam" id="PF10415"/>
    </source>
</evidence>
<dbReference type="PRINTS" id="PR00149">
    <property type="entry name" value="FUMRATELYASE"/>
</dbReference>
<comment type="similarity">
    <text evidence="1 5">Belongs to the class-II fumarase/aspartase family. Fumarase subfamily.</text>
</comment>
<comment type="catalytic activity">
    <reaction evidence="5">
        <text>(S)-malate = fumarate + H2O</text>
        <dbReference type="Rhea" id="RHEA:12460"/>
        <dbReference type="ChEBI" id="CHEBI:15377"/>
        <dbReference type="ChEBI" id="CHEBI:15589"/>
        <dbReference type="ChEBI" id="CHEBI:29806"/>
        <dbReference type="EC" id="4.2.1.2"/>
    </reaction>
</comment>
<dbReference type="Pfam" id="PF10415">
    <property type="entry name" value="FumaraseC_C"/>
    <property type="match status" value="1"/>
</dbReference>
<dbReference type="InterPro" id="IPR024083">
    <property type="entry name" value="Fumarase/histidase_N"/>
</dbReference>
<dbReference type="AlphaFoldDB" id="A0A845UVP3"/>
<keyword evidence="9" id="KW-1185">Reference proteome</keyword>
<feature type="domain" description="Fumarase C C-terminal" evidence="7">
    <location>
        <begin position="402"/>
        <end position="455"/>
    </location>
</feature>
<dbReference type="EMBL" id="JAAGSC010000031">
    <property type="protein sequence ID" value="NDY94658.1"/>
    <property type="molecule type" value="Genomic_DNA"/>
</dbReference>
<proteinExistence type="inferred from homology"/>
<comment type="function">
    <text evidence="5">Involved in the TCA cycle. Catalyzes the stereospecific interconversion of fumarate to L-malate.</text>
</comment>
<comment type="subunit">
    <text evidence="5">Homotetramer.</text>
</comment>
<sequence length="458" mass="48219">MSTFRSERDSMGELQVPEDALWGAQTQRAVNNFPVSGQCMPPAFIRALGLIKSACAEANEGLELLDSARAGAIRAAARRVADNELDGHFPVDVYQTGSGTSSNMNANEVIARLADPEGELGIHPNDHVNMGQSSNDVIPTAIQVSACLQTSEHLLPGVDHLHGVLLDRAAELAEVAKTGRTHLMDAMPVTLGQELEAWAAQLASARARIVDALGRIGRLPQGGTAVGTGINAHPEFGQRVAAALSASTGFEFSSADNKFEGIGSQDAAVELSGQLKTLAVALMKMANDLRWMNSGPLAGLGEIELQALQPGSSIMPGKVNPVIPEAVCMVSARVIGNDTTITVAGQSGNFQLNVMLPVVAATLLESLHILGSVTRLLADQAIATFSVRRDQLEAALGRNPILVTALNSVIGYEKGAAAAKQAYREGRPIIDVALEVTDLSREELEKLLDPLKLTRGGL</sequence>
<evidence type="ECO:0000256" key="5">
    <source>
        <dbReference type="HAMAP-Rule" id="MF_00743"/>
    </source>
</evidence>
<feature type="domain" description="Fumarate lyase N-terminal" evidence="6">
    <location>
        <begin position="12"/>
        <end position="336"/>
    </location>
</feature>
<dbReference type="PRINTS" id="PR00145">
    <property type="entry name" value="ARGSUCLYASE"/>
</dbReference>
<keyword evidence="4 5" id="KW-0456">Lyase</keyword>
<feature type="binding site" evidence="5">
    <location>
        <begin position="98"/>
        <end position="100"/>
    </location>
    <ligand>
        <name>substrate</name>
    </ligand>
</feature>
<dbReference type="InterPro" id="IPR020557">
    <property type="entry name" value="Fumarate_lyase_CS"/>
</dbReference>
<evidence type="ECO:0000313" key="8">
    <source>
        <dbReference type="EMBL" id="NDY94658.1"/>
    </source>
</evidence>
<feature type="active site" description="Proton donor/acceptor" evidence="5">
    <location>
        <position position="182"/>
    </location>
</feature>
<dbReference type="GO" id="GO:0004333">
    <property type="term" value="F:fumarate hydratase activity"/>
    <property type="evidence" value="ECO:0007669"/>
    <property type="project" value="UniProtKB-UniRule"/>
</dbReference>
<evidence type="ECO:0000256" key="4">
    <source>
        <dbReference type="ARBA" id="ARBA00023239"/>
    </source>
</evidence>
<comment type="miscellaneous">
    <text evidence="5">There are 2 substrate-binding sites: the catalytic A site, and the non-catalytic B site that may play a role in the transfer of substrate or product between the active site and the solvent. Alternatively, the B site may bind allosteric effectors.</text>
</comment>
<dbReference type="InterPro" id="IPR008948">
    <property type="entry name" value="L-Aspartase-like"/>
</dbReference>
<comment type="caution">
    <text evidence="8">The sequence shown here is derived from an EMBL/GenBank/DDBJ whole genome shotgun (WGS) entry which is preliminary data.</text>
</comment>
<feature type="active site" evidence="5">
    <location>
        <position position="312"/>
    </location>
</feature>
<keyword evidence="3 5" id="KW-0816">Tricarboxylic acid cycle</keyword>
<name>A0A845UVP3_9GAMM</name>
<dbReference type="CDD" id="cd01362">
    <property type="entry name" value="Fumarase_classII"/>
    <property type="match status" value="1"/>
</dbReference>
<accession>A0A845UVP3</accession>
<dbReference type="FunFam" id="1.20.200.10:FF:000001">
    <property type="entry name" value="Fumarate hydratase, mitochondrial"/>
    <property type="match status" value="1"/>
</dbReference>
<dbReference type="Gene3D" id="1.10.40.30">
    <property type="entry name" value="Fumarase/aspartase (C-terminal domain)"/>
    <property type="match status" value="1"/>
</dbReference>
<organism evidence="8 9">
    <name type="scientific">Wenzhouxiangella limi</name>
    <dbReference type="NCBI Taxonomy" id="2707351"/>
    <lineage>
        <taxon>Bacteria</taxon>
        <taxon>Pseudomonadati</taxon>
        <taxon>Pseudomonadota</taxon>
        <taxon>Gammaproteobacteria</taxon>
        <taxon>Chromatiales</taxon>
        <taxon>Wenzhouxiangellaceae</taxon>
        <taxon>Wenzhouxiangella</taxon>
    </lineage>
</organism>
<gene>
    <name evidence="5" type="primary">fumC</name>
    <name evidence="8" type="ORF">G3I74_02805</name>
</gene>
<dbReference type="Pfam" id="PF00206">
    <property type="entry name" value="Lyase_1"/>
    <property type="match status" value="1"/>
</dbReference>
<dbReference type="InterPro" id="IPR000362">
    <property type="entry name" value="Fumarate_lyase_fam"/>
</dbReference>